<dbReference type="GO" id="GO:0032993">
    <property type="term" value="C:protein-DNA complex"/>
    <property type="evidence" value="ECO:0007669"/>
    <property type="project" value="TreeGrafter"/>
</dbReference>
<dbReference type="GO" id="GO:0001217">
    <property type="term" value="F:DNA-binding transcription repressor activity"/>
    <property type="evidence" value="ECO:0007669"/>
    <property type="project" value="TreeGrafter"/>
</dbReference>
<protein>
    <submittedName>
        <fullName evidence="5">Histone family protein nucleoid-structuring protein H-NS</fullName>
    </submittedName>
</protein>
<dbReference type="InterPro" id="IPR037150">
    <property type="entry name" value="H-NS_C_dom_sf"/>
</dbReference>
<feature type="domain" description="DNA-binding protein H-NS-like C-terminal" evidence="4">
    <location>
        <begin position="65"/>
        <end position="110"/>
    </location>
</feature>
<evidence type="ECO:0000256" key="2">
    <source>
        <dbReference type="ARBA" id="ARBA00022490"/>
    </source>
</evidence>
<evidence type="ECO:0000256" key="3">
    <source>
        <dbReference type="ARBA" id="ARBA00023125"/>
    </source>
</evidence>
<accession>T1BTP1</accession>
<dbReference type="PANTHER" id="PTHR38097:SF2">
    <property type="entry name" value="DNA-BINDING PROTEIN STPA"/>
    <property type="match status" value="1"/>
</dbReference>
<keyword evidence="2" id="KW-0963">Cytoplasm</keyword>
<sequence>MAKLSMKNYSLAQVNELMRQAATRKAELEQSKLVELRDHINALLKKNDVTLEQVFHVPARRAAAVTRHKRAPAKYCDPTNRSVTWSGHGKRPRWFLAALKSGKKPEDLLVK</sequence>
<dbReference type="Gene3D" id="4.10.430.10">
    <property type="entry name" value="Histone-like protein H-NS, C-terminal domain"/>
    <property type="match status" value="1"/>
</dbReference>
<dbReference type="GO" id="GO:0005829">
    <property type="term" value="C:cytosol"/>
    <property type="evidence" value="ECO:0007669"/>
    <property type="project" value="TreeGrafter"/>
</dbReference>
<dbReference type="EMBL" id="AUZX01002506">
    <property type="protein sequence ID" value="EQD76306.1"/>
    <property type="molecule type" value="Genomic_DNA"/>
</dbReference>
<reference evidence="5" key="2">
    <citation type="journal article" date="2014" name="ISME J.">
        <title>Microbial stratification in low pH oxic and suboxic macroscopic growths along an acid mine drainage.</title>
        <authorList>
            <person name="Mendez-Garcia C."/>
            <person name="Mesa V."/>
            <person name="Sprenger R.R."/>
            <person name="Richter M."/>
            <person name="Diez M.S."/>
            <person name="Solano J."/>
            <person name="Bargiela R."/>
            <person name="Golyshina O.V."/>
            <person name="Manteca A."/>
            <person name="Ramos J.L."/>
            <person name="Gallego J.R."/>
            <person name="Llorente I."/>
            <person name="Martins Dos Santos V.A."/>
            <person name="Jensen O.N."/>
            <person name="Pelaez A.I."/>
            <person name="Sanchez J."/>
            <person name="Ferrer M."/>
        </authorList>
    </citation>
    <scope>NUCLEOTIDE SEQUENCE</scope>
</reference>
<dbReference type="GO" id="GO:0000976">
    <property type="term" value="F:transcription cis-regulatory region binding"/>
    <property type="evidence" value="ECO:0007669"/>
    <property type="project" value="TreeGrafter"/>
</dbReference>
<keyword evidence="3" id="KW-0238">DNA-binding</keyword>
<dbReference type="InterPro" id="IPR027444">
    <property type="entry name" value="H-NS_C_dom"/>
</dbReference>
<dbReference type="AlphaFoldDB" id="T1BTP1"/>
<gene>
    <name evidence="5" type="ORF">B1A_03410</name>
</gene>
<proteinExistence type="predicted"/>
<comment type="caution">
    <text evidence="5">The sequence shown here is derived from an EMBL/GenBank/DDBJ whole genome shotgun (WGS) entry which is preliminary data.</text>
</comment>
<organism evidence="5">
    <name type="scientific">mine drainage metagenome</name>
    <dbReference type="NCBI Taxonomy" id="410659"/>
    <lineage>
        <taxon>unclassified sequences</taxon>
        <taxon>metagenomes</taxon>
        <taxon>ecological metagenomes</taxon>
    </lineage>
</organism>
<dbReference type="SUPFAM" id="SSF81273">
    <property type="entry name" value="H-NS histone-like proteins"/>
    <property type="match status" value="1"/>
</dbReference>
<evidence type="ECO:0000256" key="1">
    <source>
        <dbReference type="ARBA" id="ARBA00004496"/>
    </source>
</evidence>
<name>T1BTP1_9ZZZZ</name>
<dbReference type="GO" id="GO:0003681">
    <property type="term" value="F:bent DNA binding"/>
    <property type="evidence" value="ECO:0007669"/>
    <property type="project" value="TreeGrafter"/>
</dbReference>
<dbReference type="Pfam" id="PF00816">
    <property type="entry name" value="Histone_HNS"/>
    <property type="match status" value="1"/>
</dbReference>
<evidence type="ECO:0000259" key="4">
    <source>
        <dbReference type="SMART" id="SM00528"/>
    </source>
</evidence>
<reference evidence="5" key="1">
    <citation type="submission" date="2013-08" db="EMBL/GenBank/DDBJ databases">
        <authorList>
            <person name="Mendez C."/>
            <person name="Richter M."/>
            <person name="Ferrer M."/>
            <person name="Sanchez J."/>
        </authorList>
    </citation>
    <scope>NUCLEOTIDE SEQUENCE</scope>
</reference>
<dbReference type="SMART" id="SM00528">
    <property type="entry name" value="HNS"/>
    <property type="match status" value="1"/>
</dbReference>
<comment type="subcellular location">
    <subcellularLocation>
        <location evidence="1">Cytoplasm</location>
    </subcellularLocation>
</comment>
<evidence type="ECO:0000313" key="5">
    <source>
        <dbReference type="EMBL" id="EQD76306.1"/>
    </source>
</evidence>
<dbReference type="PANTHER" id="PTHR38097">
    <property type="match status" value="1"/>
</dbReference>
<dbReference type="GO" id="GO:0003680">
    <property type="term" value="F:minor groove of adenine-thymine-rich DNA binding"/>
    <property type="evidence" value="ECO:0007669"/>
    <property type="project" value="TreeGrafter"/>
</dbReference>